<dbReference type="EMBL" id="AP007255">
    <property type="protein sequence ID" value="BAE51227.1"/>
    <property type="molecule type" value="Genomic_DNA"/>
</dbReference>
<dbReference type="HOGENOM" id="CLU_1935488_0_0_5"/>
<protein>
    <submittedName>
        <fullName evidence="2">Uncharacterized protein</fullName>
    </submittedName>
</protein>
<evidence type="ECO:0000313" key="3">
    <source>
        <dbReference type="Proteomes" id="UP000007058"/>
    </source>
</evidence>
<dbReference type="AlphaFoldDB" id="Q2W4J8"/>
<accession>Q2W4J8</accession>
<keyword evidence="1" id="KW-0472">Membrane</keyword>
<keyword evidence="1" id="KW-0812">Transmembrane</keyword>
<name>Q2W4J8_PARM1</name>
<organism evidence="2 3">
    <name type="scientific">Paramagnetospirillum magneticum (strain ATCC 700264 / AMB-1)</name>
    <name type="common">Magnetospirillum magneticum</name>
    <dbReference type="NCBI Taxonomy" id="342108"/>
    <lineage>
        <taxon>Bacteria</taxon>
        <taxon>Pseudomonadati</taxon>
        <taxon>Pseudomonadota</taxon>
        <taxon>Alphaproteobacteria</taxon>
        <taxon>Rhodospirillales</taxon>
        <taxon>Magnetospirillaceae</taxon>
        <taxon>Paramagnetospirillum</taxon>
    </lineage>
</organism>
<dbReference type="KEGG" id="mag:amb2423"/>
<reference evidence="2 3" key="1">
    <citation type="journal article" date="2005" name="DNA Res.">
        <title>Complete genome sequence of the facultative anaerobic magnetotactic bacterium Magnetospirillum sp. strain AMB-1.</title>
        <authorList>
            <person name="Matsunaga T."/>
            <person name="Okamura Y."/>
            <person name="Fukuda Y."/>
            <person name="Wahyudi A.T."/>
            <person name="Murase Y."/>
            <person name="Takeyama H."/>
        </authorList>
    </citation>
    <scope>NUCLEOTIDE SEQUENCE [LARGE SCALE GENOMIC DNA]</scope>
    <source>
        <strain evidence="3">ATCC 700264 / AMB-1</strain>
    </source>
</reference>
<dbReference type="Proteomes" id="UP000007058">
    <property type="component" value="Chromosome"/>
</dbReference>
<dbReference type="RefSeq" id="WP_011384819.1">
    <property type="nucleotide sequence ID" value="NC_007626.1"/>
</dbReference>
<keyword evidence="1" id="KW-1133">Transmembrane helix</keyword>
<feature type="transmembrane region" description="Helical" evidence="1">
    <location>
        <begin position="108"/>
        <end position="125"/>
    </location>
</feature>
<sequence>MALEWQEDRLGVWTLFDDSLPGSDRRVTVLLPGQSPPDDGIPKYDMNGGLLAIAELTGGRLGSASGSPIGDSATGLGAQYPTMGDFSLDELIRALKEWLKSLLELPEIPWALIALGVAAVVVASNRRGRR</sequence>
<keyword evidence="3" id="KW-1185">Reference proteome</keyword>
<dbReference type="OrthoDB" id="7801628at2"/>
<gene>
    <name evidence="2" type="ordered locus">amb2423</name>
</gene>
<evidence type="ECO:0000256" key="1">
    <source>
        <dbReference type="SAM" id="Phobius"/>
    </source>
</evidence>
<proteinExistence type="predicted"/>
<dbReference type="STRING" id="342108.amb2423"/>
<evidence type="ECO:0000313" key="2">
    <source>
        <dbReference type="EMBL" id="BAE51227.1"/>
    </source>
</evidence>